<feature type="transmembrane region" description="Helical" evidence="1">
    <location>
        <begin position="339"/>
        <end position="358"/>
    </location>
</feature>
<feature type="transmembrane region" description="Helical" evidence="1">
    <location>
        <begin position="218"/>
        <end position="237"/>
    </location>
</feature>
<keyword evidence="1" id="KW-0472">Membrane</keyword>
<dbReference type="EMBL" id="UINC01003501">
    <property type="protein sequence ID" value="SVA06876.1"/>
    <property type="molecule type" value="Genomic_DNA"/>
</dbReference>
<feature type="transmembrane region" description="Helical" evidence="1">
    <location>
        <begin position="493"/>
        <end position="512"/>
    </location>
</feature>
<keyword evidence="1" id="KW-1133">Transmembrane helix</keyword>
<accession>A0A381SS90</accession>
<sequence>MDEYKKYLYLLIPLCYLFFLWEMVFYGSDPIANDSIAHIPIAEWSKSVKEFPYWFPNLFSGMPSYGGYIYTPGDPTKTILNMIFLNRGIKLWFYFSLSGIGFFILLRLLKISSISCLFGGIVSGITPYSFGLINAGHTNKIIAMAFIPWILASVIYGMNHKSLKSILMISVPTMFQLWSNHPQVVYYTWMMVVFLWLWNLISDLRLGEFSLKNNGMQICIIFIGLLISLIVVVDPYYHVYEFQKHSNRGAKSVLDDTKETSSGTDWDYATQWSFHPKETISFLYPYHYGLQNFPTRDMKSAAYWGFMPFTQSTHYLGLIVILFAILGALLRKPDRFESYMWVLSGLVIFVGFGNYFPALYKPLFLLAPFFSKFRIPSMIFILLAISIPYLAAIGLDKLITTEKKQIVKKKILWVFGGFIGLTFIFLIFGESILSFSSLSDNRFNPAILSQVKDIRKELFKKGIMLALVLSGSTFGLSWLFLKGEVNKKIFSTLIVLFSIGDLWVVNNEFLFLKKPEKINLYFRETPLINYLKNDNSHFRIFPVDELNSNKYGYWGIQSIGGYRAVKLRHFQDLMDAGGFRRPQILNMLNVKYVLTEKKLNSPLFSPVINYNGLYKNTAVLPRTWFVNNIDNVTDQKTSLQSVLSQSFDPEKAAVITNYSGPEIPESSTGTAKIEKLSENEIVITASTSAGGLLILSEIYYKPGWKCKIDGILTDIFQTNHVLRSIFVPEGTHSIKFFYDKNSWEIT</sequence>
<dbReference type="PANTHER" id="PTHR38454:SF1">
    <property type="entry name" value="INTEGRAL MEMBRANE PROTEIN"/>
    <property type="match status" value="1"/>
</dbReference>
<evidence type="ECO:0008006" key="3">
    <source>
        <dbReference type="Google" id="ProtNLM"/>
    </source>
</evidence>
<gene>
    <name evidence="2" type="ORF">METZ01_LOCUS59730</name>
</gene>
<keyword evidence="1" id="KW-0812">Transmembrane</keyword>
<name>A0A381SS90_9ZZZZ</name>
<feature type="transmembrane region" description="Helical" evidence="1">
    <location>
        <begin position="462"/>
        <end position="481"/>
    </location>
</feature>
<feature type="non-terminal residue" evidence="2">
    <location>
        <position position="746"/>
    </location>
</feature>
<feature type="transmembrane region" description="Helical" evidence="1">
    <location>
        <begin position="91"/>
        <end position="109"/>
    </location>
</feature>
<feature type="transmembrane region" description="Helical" evidence="1">
    <location>
        <begin position="141"/>
        <end position="158"/>
    </location>
</feature>
<evidence type="ECO:0000256" key="1">
    <source>
        <dbReference type="SAM" id="Phobius"/>
    </source>
</evidence>
<dbReference type="InterPro" id="IPR018580">
    <property type="entry name" value="Uncharacterised_YfhO"/>
</dbReference>
<feature type="transmembrane region" description="Helical" evidence="1">
    <location>
        <begin position="378"/>
        <end position="399"/>
    </location>
</feature>
<protein>
    <recommendedName>
        <fullName evidence="3">Membrane protein 6-pyruvoyl-tetrahydropterin synthase-related domain-containing protein</fullName>
    </recommendedName>
</protein>
<feature type="transmembrane region" description="Helical" evidence="1">
    <location>
        <begin position="116"/>
        <end position="135"/>
    </location>
</feature>
<dbReference type="AlphaFoldDB" id="A0A381SS90"/>
<organism evidence="2">
    <name type="scientific">marine metagenome</name>
    <dbReference type="NCBI Taxonomy" id="408172"/>
    <lineage>
        <taxon>unclassified sequences</taxon>
        <taxon>metagenomes</taxon>
        <taxon>ecological metagenomes</taxon>
    </lineage>
</organism>
<proteinExistence type="predicted"/>
<feature type="transmembrane region" description="Helical" evidence="1">
    <location>
        <begin position="411"/>
        <end position="435"/>
    </location>
</feature>
<evidence type="ECO:0000313" key="2">
    <source>
        <dbReference type="EMBL" id="SVA06876.1"/>
    </source>
</evidence>
<dbReference type="PANTHER" id="PTHR38454">
    <property type="entry name" value="INTEGRAL MEMBRANE PROTEIN-RELATED"/>
    <property type="match status" value="1"/>
</dbReference>
<reference evidence="2" key="1">
    <citation type="submission" date="2018-05" db="EMBL/GenBank/DDBJ databases">
        <authorList>
            <person name="Lanie J.A."/>
            <person name="Ng W.-L."/>
            <person name="Kazmierczak K.M."/>
            <person name="Andrzejewski T.M."/>
            <person name="Davidsen T.M."/>
            <person name="Wayne K.J."/>
            <person name="Tettelin H."/>
            <person name="Glass J.I."/>
            <person name="Rusch D."/>
            <person name="Podicherti R."/>
            <person name="Tsui H.-C.T."/>
            <person name="Winkler M.E."/>
        </authorList>
    </citation>
    <scope>NUCLEOTIDE SEQUENCE</scope>
</reference>
<feature type="transmembrane region" description="Helical" evidence="1">
    <location>
        <begin position="187"/>
        <end position="206"/>
    </location>
</feature>
<feature type="transmembrane region" description="Helical" evidence="1">
    <location>
        <begin position="7"/>
        <end position="26"/>
    </location>
</feature>
<feature type="transmembrane region" description="Helical" evidence="1">
    <location>
        <begin position="313"/>
        <end position="330"/>
    </location>
</feature>